<dbReference type="PANTHER" id="PTHR46586">
    <property type="entry name" value="ANKYRIN REPEAT-CONTAINING PROTEIN"/>
    <property type="match status" value="1"/>
</dbReference>
<dbReference type="Gene3D" id="1.25.40.20">
    <property type="entry name" value="Ankyrin repeat-containing domain"/>
    <property type="match status" value="1"/>
</dbReference>
<dbReference type="SUPFAM" id="SSF140860">
    <property type="entry name" value="Pseudo ankyrin repeat-like"/>
    <property type="match status" value="1"/>
</dbReference>
<organism evidence="1 2">
    <name type="scientific">Phytophthora lilii</name>
    <dbReference type="NCBI Taxonomy" id="2077276"/>
    <lineage>
        <taxon>Eukaryota</taxon>
        <taxon>Sar</taxon>
        <taxon>Stramenopiles</taxon>
        <taxon>Oomycota</taxon>
        <taxon>Peronosporomycetes</taxon>
        <taxon>Peronosporales</taxon>
        <taxon>Peronosporaceae</taxon>
        <taxon>Phytophthora</taxon>
    </lineage>
</organism>
<keyword evidence="2" id="KW-1185">Reference proteome</keyword>
<sequence length="149" mass="16939">MIKWIWSLSEDIELDRAAQSAVDTGHLDVVMKKVDIESLGLRGPHIELDQACSNGHIAVVQWLIQHFPGQCCVMSADREAARKGRRDIVQLLHSNKIEGCSWQTIGSTASQGQVDIVKWLRLQSYYHQSDLSLVPMLLTAPHEMDMYRW</sequence>
<comment type="caution">
    <text evidence="1">The sequence shown here is derived from an EMBL/GenBank/DDBJ whole genome shotgun (WGS) entry which is preliminary data.</text>
</comment>
<dbReference type="InterPro" id="IPR036770">
    <property type="entry name" value="Ankyrin_rpt-contain_sf"/>
</dbReference>
<evidence type="ECO:0000313" key="1">
    <source>
        <dbReference type="EMBL" id="GMF12064.1"/>
    </source>
</evidence>
<evidence type="ECO:0000313" key="2">
    <source>
        <dbReference type="Proteomes" id="UP001165083"/>
    </source>
</evidence>
<proteinExistence type="predicted"/>
<dbReference type="AlphaFoldDB" id="A0A9W6TF51"/>
<dbReference type="PANTHER" id="PTHR46586:SF3">
    <property type="entry name" value="ANKYRIN REPEAT-CONTAINING PROTEIN"/>
    <property type="match status" value="1"/>
</dbReference>
<accession>A0A9W6TF51</accession>
<protein>
    <submittedName>
        <fullName evidence="1">Unnamed protein product</fullName>
    </submittedName>
</protein>
<dbReference type="InterPro" id="IPR052050">
    <property type="entry name" value="SecEffector_AnkRepeat"/>
</dbReference>
<dbReference type="EMBL" id="BSXW01000102">
    <property type="protein sequence ID" value="GMF12064.1"/>
    <property type="molecule type" value="Genomic_DNA"/>
</dbReference>
<reference evidence="1" key="1">
    <citation type="submission" date="2023-04" db="EMBL/GenBank/DDBJ databases">
        <title>Phytophthora lilii NBRC 32176.</title>
        <authorList>
            <person name="Ichikawa N."/>
            <person name="Sato H."/>
            <person name="Tonouchi N."/>
        </authorList>
    </citation>
    <scope>NUCLEOTIDE SEQUENCE</scope>
    <source>
        <strain evidence="1">NBRC 32176</strain>
    </source>
</reference>
<name>A0A9W6TF51_9STRA</name>
<dbReference type="OrthoDB" id="10494770at2759"/>
<dbReference type="Proteomes" id="UP001165083">
    <property type="component" value="Unassembled WGS sequence"/>
</dbReference>
<gene>
    <name evidence="1" type="ORF">Plil01_000272000</name>
</gene>